<evidence type="ECO:0000256" key="6">
    <source>
        <dbReference type="RuleBase" id="RU366067"/>
    </source>
</evidence>
<evidence type="ECO:0000313" key="8">
    <source>
        <dbReference type="Proteomes" id="UP000179145"/>
    </source>
</evidence>
<dbReference type="Proteomes" id="UP000179145">
    <property type="component" value="Chromosome"/>
</dbReference>
<dbReference type="PANTHER" id="PTHR38469:SF1">
    <property type="entry name" value="PERIPLASMIC PEPTIDASE SUBFAMILY S1B"/>
    <property type="match status" value="1"/>
</dbReference>
<keyword evidence="4 6" id="KW-0732">Signal</keyword>
<evidence type="ECO:0000256" key="1">
    <source>
        <dbReference type="ARBA" id="ARBA00010491"/>
    </source>
</evidence>
<evidence type="ECO:0000256" key="2">
    <source>
        <dbReference type="ARBA" id="ARBA00022438"/>
    </source>
</evidence>
<keyword evidence="3 6" id="KW-0645">Protease</keyword>
<dbReference type="GO" id="GO:0006508">
    <property type="term" value="P:proteolysis"/>
    <property type="evidence" value="ECO:0007669"/>
    <property type="project" value="UniProtKB-KW"/>
</dbReference>
<dbReference type="STRING" id="153496.A0U89_09540"/>
<comment type="similarity">
    <text evidence="1 6">Belongs to the peptidase S46 family.</text>
</comment>
<dbReference type="AlphaFoldDB" id="A0A1D8UUL8"/>
<dbReference type="GO" id="GO:0070009">
    <property type="term" value="F:serine-type aminopeptidase activity"/>
    <property type="evidence" value="ECO:0007669"/>
    <property type="project" value="UniProtKB-UniRule"/>
</dbReference>
<evidence type="ECO:0000256" key="4">
    <source>
        <dbReference type="ARBA" id="ARBA00022729"/>
    </source>
</evidence>
<dbReference type="KEGG" id="kba:A0U89_09540"/>
<keyword evidence="8" id="KW-1185">Reference proteome</keyword>
<sequence>MPIKSFLPALLLAATSLSFARPGTALADEGMWTFDHLPKAQLEKAYHFKPSAEWISHVVQSSARLAAGCSASFVSGDGLVMTNHHCANACLSALSDKSHDYFSNGFFSSGVAQEPQCPGMELDRLDGITDVTAQVAQATQGKHDAAYTQAMQEVESRLTKECVHNDGAHWRCDFVTLYHGGQTALYRYRRYQDVRMVMAPEQNIAFFGGDPDNFNYPRYDIDLSMLRVFDNGKPVHTPFLQFDAKGPQAGDLVFTSGNPGRTQRSLPASALAFQRDISNPAIIAMLNSQEAALWQYSRESDAHRQEAENTLFHVQNSLKAYSGIEEALLTSGIVPKREQEDRALQGWIDADPARRKEYGQPYAKVDAAIAVQKQVFKNNLALTMLFHGIGENALVLVEGATQRAKPDAQRRAGFHEAELSEIEAELGARTPFHPELETMTLALGLTKMRQILGEDDSQVKLALGNATPDERAAELVKGTKLGDPAARLALWKGGQKAIAASTDPLIVLVRALHPSYEAMHKKLEDQVQNPMRQGQGDIARAQFARAKAENKLDALYPDATFSPRLSFGTVKGWNQDGKAIAPFTDFAGMYRHATGSDPFKLPQSWTEAKPRLTLSTHLDFVSTNDIVGGNSGSPVIDRAGHAVGLIFDGNLPSLAGDLYYDIETNRAVATDTSAIMAALRDVYHEDKLADELLHGHL</sequence>
<comment type="function">
    <text evidence="6">Catalyzes the removal of dipeptides from the N-terminus of oligopeptides.</text>
</comment>
<evidence type="ECO:0000256" key="5">
    <source>
        <dbReference type="ARBA" id="ARBA00022801"/>
    </source>
</evidence>
<gene>
    <name evidence="7" type="ORF">A0U89_09540</name>
</gene>
<reference evidence="7 8" key="1">
    <citation type="journal article" date="2016" name="Microb. Cell Fact.">
        <title>Dissection of exopolysaccharide biosynthesis in Kozakia baliensis.</title>
        <authorList>
            <person name="Brandt J.U."/>
            <person name="Jakob F."/>
            <person name="Behr J."/>
            <person name="Geissler A.J."/>
            <person name="Vogel R.F."/>
        </authorList>
    </citation>
    <scope>NUCLEOTIDE SEQUENCE [LARGE SCALE GENOMIC DNA]</scope>
    <source>
        <strain evidence="7 8">DSM 14400</strain>
    </source>
</reference>
<dbReference type="PANTHER" id="PTHR38469">
    <property type="entry name" value="PERIPLASMIC PEPTIDASE SUBFAMILY S1B"/>
    <property type="match status" value="1"/>
</dbReference>
<dbReference type="Pfam" id="PF10459">
    <property type="entry name" value="Peptidase_S46"/>
    <property type="match status" value="1"/>
</dbReference>
<proteinExistence type="inferred from homology"/>
<dbReference type="InterPro" id="IPR019500">
    <property type="entry name" value="Pep_S46"/>
</dbReference>
<name>A0A1D8UUL8_9PROT</name>
<dbReference type="SUPFAM" id="SSF50494">
    <property type="entry name" value="Trypsin-like serine proteases"/>
    <property type="match status" value="1"/>
</dbReference>
<keyword evidence="5 6" id="KW-0378">Hydrolase</keyword>
<evidence type="ECO:0000313" key="7">
    <source>
        <dbReference type="EMBL" id="AOX17336.1"/>
    </source>
</evidence>
<dbReference type="EMBL" id="CP014674">
    <property type="protein sequence ID" value="AOX17336.1"/>
    <property type="molecule type" value="Genomic_DNA"/>
</dbReference>
<dbReference type="EC" id="3.4.14.-" evidence="6"/>
<dbReference type="OrthoDB" id="9805367at2"/>
<feature type="chain" id="PRO_5041745966" description="Dipeptidyl-peptidase" evidence="6">
    <location>
        <begin position="21"/>
        <end position="697"/>
    </location>
</feature>
<keyword evidence="6" id="KW-0720">Serine protease</keyword>
<dbReference type="RefSeq" id="WP_070402966.1">
    <property type="nucleotide sequence ID" value="NZ_BJVW01000001.1"/>
</dbReference>
<accession>A0A1D8UUL8</accession>
<organism evidence="7 8">
    <name type="scientific">Kozakia baliensis</name>
    <dbReference type="NCBI Taxonomy" id="153496"/>
    <lineage>
        <taxon>Bacteria</taxon>
        <taxon>Pseudomonadati</taxon>
        <taxon>Pseudomonadota</taxon>
        <taxon>Alphaproteobacteria</taxon>
        <taxon>Acetobacterales</taxon>
        <taxon>Acetobacteraceae</taxon>
        <taxon>Kozakia</taxon>
    </lineage>
</organism>
<dbReference type="InterPro" id="IPR009003">
    <property type="entry name" value="Peptidase_S1_PA"/>
</dbReference>
<feature type="signal peptide" evidence="6">
    <location>
        <begin position="1"/>
        <end position="20"/>
    </location>
</feature>
<dbReference type="GO" id="GO:0008239">
    <property type="term" value="F:dipeptidyl-peptidase activity"/>
    <property type="evidence" value="ECO:0007669"/>
    <property type="project" value="UniProtKB-UniRule"/>
</dbReference>
<evidence type="ECO:0000256" key="3">
    <source>
        <dbReference type="ARBA" id="ARBA00022670"/>
    </source>
</evidence>
<dbReference type="GO" id="GO:0043171">
    <property type="term" value="P:peptide catabolic process"/>
    <property type="evidence" value="ECO:0007669"/>
    <property type="project" value="UniProtKB-UniRule"/>
</dbReference>
<protein>
    <recommendedName>
        <fullName evidence="6">Dipeptidyl-peptidase</fullName>
        <ecNumber evidence="6">3.4.14.-</ecNumber>
    </recommendedName>
</protein>
<dbReference type="eggNOG" id="COG3591">
    <property type="taxonomic scope" value="Bacteria"/>
</dbReference>
<keyword evidence="2 6" id="KW-0031">Aminopeptidase</keyword>